<keyword evidence="4" id="KW-0804">Transcription</keyword>
<evidence type="ECO:0000256" key="4">
    <source>
        <dbReference type="ARBA" id="ARBA00023163"/>
    </source>
</evidence>
<evidence type="ECO:0000256" key="1">
    <source>
        <dbReference type="ARBA" id="ARBA00009437"/>
    </source>
</evidence>
<dbReference type="Pfam" id="PF03466">
    <property type="entry name" value="LysR_substrate"/>
    <property type="match status" value="1"/>
</dbReference>
<evidence type="ECO:0000256" key="3">
    <source>
        <dbReference type="ARBA" id="ARBA00023125"/>
    </source>
</evidence>
<dbReference type="PATRIC" id="fig|1276920.7.peg.3862"/>
<evidence type="ECO:0000313" key="7">
    <source>
        <dbReference type="Proteomes" id="UP000012015"/>
    </source>
</evidence>
<dbReference type="PANTHER" id="PTHR30346:SF0">
    <property type="entry name" value="HCA OPERON TRANSCRIPTIONAL ACTIVATOR HCAR"/>
    <property type="match status" value="1"/>
</dbReference>
<keyword evidence="7" id="KW-1185">Reference proteome</keyword>
<dbReference type="Gene3D" id="1.10.10.10">
    <property type="entry name" value="Winged helix-like DNA-binding domain superfamily/Winged helix DNA-binding domain"/>
    <property type="match status" value="1"/>
</dbReference>
<dbReference type="SUPFAM" id="SSF46785">
    <property type="entry name" value="Winged helix' DNA-binding domain"/>
    <property type="match status" value="1"/>
</dbReference>
<sequence length="317" mass="34766">MQQPQLDLRVLRYFVAVAEELHFGRAASRLHIAQPSLSVQIRKLEHELGVPLLIRSSRSVELTDAGEVLLTEARRLLSAAKRVVSMTQEAASGVKGTLIVGFQSNAAAEMTPRILAAFKNNHPGVHVQMRSYGFSDPTAGLADGSADVAFVRPPLPEAGWLAMETLFVEPRVLAVSNGSHLAKLSEVSVEQVHDQPFVARNAPEKWRDFWLATQSREGHPVRLGTQVSTVDECFEAILNERGIAFTQASTQRFYDRPGLSFIPVKDIPPSTLSIAWRTDTNDELAREFVETARTLATFGGIPNVTSSFIGDPMSPIV</sequence>
<dbReference type="PROSITE" id="PS50931">
    <property type="entry name" value="HTH_LYSR"/>
    <property type="match status" value="1"/>
</dbReference>
<dbReference type="GO" id="GO:0003700">
    <property type="term" value="F:DNA-binding transcription factor activity"/>
    <property type="evidence" value="ECO:0007669"/>
    <property type="project" value="InterPro"/>
</dbReference>
<protein>
    <submittedName>
        <fullName evidence="6">LysR family transcriptional regulator</fullName>
    </submittedName>
</protein>
<evidence type="ECO:0000256" key="2">
    <source>
        <dbReference type="ARBA" id="ARBA00023015"/>
    </source>
</evidence>
<dbReference type="CDD" id="cd08414">
    <property type="entry name" value="PBP2_LTTR_aromatics_like"/>
    <property type="match status" value="1"/>
</dbReference>
<reference evidence="6 7" key="1">
    <citation type="journal article" date="2013" name="Genome Announc.">
        <title>Draft Genome Sequence of Arthrobacter gangotriensis Strain Lz1yT, Isolated from a Penguin Rookery Soil Sample Collected in Antarctica, near the Indian Station Dakshin Gangotri.</title>
        <authorList>
            <person name="Shivaji S."/>
            <person name="Ara S."/>
            <person name="Bandi S."/>
            <person name="Singh A."/>
            <person name="Kumar Pinnaka A."/>
        </authorList>
    </citation>
    <scope>NUCLEOTIDE SEQUENCE [LARGE SCALE GENOMIC DNA]</scope>
    <source>
        <strain evidence="6 7">Lz1y</strain>
    </source>
</reference>
<dbReference type="PANTHER" id="PTHR30346">
    <property type="entry name" value="TRANSCRIPTIONAL DUAL REGULATOR HCAR-RELATED"/>
    <property type="match status" value="1"/>
</dbReference>
<keyword evidence="2" id="KW-0805">Transcription regulation</keyword>
<dbReference type="InterPro" id="IPR036388">
    <property type="entry name" value="WH-like_DNA-bd_sf"/>
</dbReference>
<dbReference type="SUPFAM" id="SSF53850">
    <property type="entry name" value="Periplasmic binding protein-like II"/>
    <property type="match status" value="1"/>
</dbReference>
<evidence type="ECO:0000313" key="6">
    <source>
        <dbReference type="EMBL" id="EMQ96726.1"/>
    </source>
</evidence>
<dbReference type="Proteomes" id="UP000012015">
    <property type="component" value="Unassembled WGS sequence"/>
</dbReference>
<dbReference type="InterPro" id="IPR036390">
    <property type="entry name" value="WH_DNA-bd_sf"/>
</dbReference>
<dbReference type="Gene3D" id="3.40.190.10">
    <property type="entry name" value="Periplasmic binding protein-like II"/>
    <property type="match status" value="2"/>
</dbReference>
<feature type="domain" description="HTH lysR-type" evidence="5">
    <location>
        <begin position="6"/>
        <end position="63"/>
    </location>
</feature>
<dbReference type="InterPro" id="IPR005119">
    <property type="entry name" value="LysR_subst-bd"/>
</dbReference>
<dbReference type="GO" id="GO:0032993">
    <property type="term" value="C:protein-DNA complex"/>
    <property type="evidence" value="ECO:0007669"/>
    <property type="project" value="TreeGrafter"/>
</dbReference>
<keyword evidence="3" id="KW-0238">DNA-binding</keyword>
<organism evidence="6 7">
    <name type="scientific">Paeniglutamicibacter gangotriensis Lz1y</name>
    <dbReference type="NCBI Taxonomy" id="1276920"/>
    <lineage>
        <taxon>Bacteria</taxon>
        <taxon>Bacillati</taxon>
        <taxon>Actinomycetota</taxon>
        <taxon>Actinomycetes</taxon>
        <taxon>Micrococcales</taxon>
        <taxon>Micrococcaceae</taxon>
        <taxon>Paeniglutamicibacter</taxon>
    </lineage>
</organism>
<gene>
    <name evidence="6" type="ORF">ADIAG_03863</name>
</gene>
<evidence type="ECO:0000259" key="5">
    <source>
        <dbReference type="PROSITE" id="PS50931"/>
    </source>
</evidence>
<dbReference type="FunFam" id="1.10.10.10:FF:000001">
    <property type="entry name" value="LysR family transcriptional regulator"/>
    <property type="match status" value="1"/>
</dbReference>
<dbReference type="PRINTS" id="PR00039">
    <property type="entry name" value="HTHLYSR"/>
</dbReference>
<dbReference type="Pfam" id="PF00126">
    <property type="entry name" value="HTH_1"/>
    <property type="match status" value="1"/>
</dbReference>
<accession>M7MNX8</accession>
<comment type="caution">
    <text evidence="6">The sequence shown here is derived from an EMBL/GenBank/DDBJ whole genome shotgun (WGS) entry which is preliminary data.</text>
</comment>
<comment type="similarity">
    <text evidence="1">Belongs to the LysR transcriptional regulatory family.</text>
</comment>
<dbReference type="InterPro" id="IPR000847">
    <property type="entry name" value="LysR_HTH_N"/>
</dbReference>
<dbReference type="EMBL" id="AOCK01000014">
    <property type="protein sequence ID" value="EMQ96726.1"/>
    <property type="molecule type" value="Genomic_DNA"/>
</dbReference>
<dbReference type="eggNOG" id="COG0583">
    <property type="taxonomic scope" value="Bacteria"/>
</dbReference>
<proteinExistence type="inferred from homology"/>
<name>M7MNX8_9MICC</name>
<dbReference type="AlphaFoldDB" id="M7MNX8"/>
<dbReference type="STRING" id="1276920.ADIAG_03863"/>
<dbReference type="RefSeq" id="WP_007273011.1">
    <property type="nucleotide sequence ID" value="NZ_AOCK01000014.1"/>
</dbReference>
<dbReference type="GO" id="GO:0003677">
    <property type="term" value="F:DNA binding"/>
    <property type="evidence" value="ECO:0007669"/>
    <property type="project" value="UniProtKB-KW"/>
</dbReference>